<evidence type="ECO:0000313" key="4">
    <source>
        <dbReference type="Proteomes" id="UP000051063"/>
    </source>
</evidence>
<dbReference type="PANTHER" id="PTHR43032">
    <property type="entry name" value="PROTEIN-METHIONINE-SULFOXIDE REDUCTASE"/>
    <property type="match status" value="1"/>
</dbReference>
<dbReference type="PANTHER" id="PTHR43032:SF4">
    <property type="entry name" value="OXIDOREDUCTASE MOLYBDOPTERIN-BINDING DOMAIN-CONTAINING PROTEIN"/>
    <property type="match status" value="1"/>
</dbReference>
<dbReference type="EMBL" id="LJJB01000010">
    <property type="protein sequence ID" value="KQL46074.1"/>
    <property type="molecule type" value="Genomic_DNA"/>
</dbReference>
<dbReference type="RefSeq" id="WP_055745151.1">
    <property type="nucleotide sequence ID" value="NZ_JARTHT010000020.1"/>
</dbReference>
<proteinExistence type="predicted"/>
<dbReference type="InterPro" id="IPR000572">
    <property type="entry name" value="OxRdtase_Mopterin-bd_dom"/>
</dbReference>
<dbReference type="Proteomes" id="UP000051063">
    <property type="component" value="Unassembled WGS sequence"/>
</dbReference>
<feature type="domain" description="Oxidoreductase molybdopterin-binding" evidence="2">
    <location>
        <begin position="31"/>
        <end position="179"/>
    </location>
</feature>
<accession>A0ABR5N633</accession>
<dbReference type="SUPFAM" id="SSF56524">
    <property type="entry name" value="Oxidoreductase molybdopterin-binding domain"/>
    <property type="match status" value="1"/>
</dbReference>
<dbReference type="Pfam" id="PF00174">
    <property type="entry name" value="Oxidored_molyb"/>
    <property type="match status" value="1"/>
</dbReference>
<evidence type="ECO:0000313" key="3">
    <source>
        <dbReference type="EMBL" id="KQL46074.1"/>
    </source>
</evidence>
<feature type="region of interest" description="Disordered" evidence="1">
    <location>
        <begin position="1"/>
        <end position="20"/>
    </location>
</feature>
<organism evidence="3 4">
    <name type="scientific">Brevibacillus choshinensis</name>
    <dbReference type="NCBI Taxonomy" id="54911"/>
    <lineage>
        <taxon>Bacteria</taxon>
        <taxon>Bacillati</taxon>
        <taxon>Bacillota</taxon>
        <taxon>Bacilli</taxon>
        <taxon>Bacillales</taxon>
        <taxon>Paenibacillaceae</taxon>
        <taxon>Brevibacillus</taxon>
    </lineage>
</organism>
<name>A0ABR5N633_BRECH</name>
<keyword evidence="4" id="KW-1185">Reference proteome</keyword>
<evidence type="ECO:0000256" key="1">
    <source>
        <dbReference type="SAM" id="MobiDB-lite"/>
    </source>
</evidence>
<evidence type="ECO:0000259" key="2">
    <source>
        <dbReference type="Pfam" id="PF00174"/>
    </source>
</evidence>
<protein>
    <submittedName>
        <fullName evidence="3">Oxidoreductase</fullName>
    </submittedName>
</protein>
<reference evidence="3 4" key="1">
    <citation type="submission" date="2015-09" db="EMBL/GenBank/DDBJ databases">
        <title>Genome sequencing project for genomic taxonomy and phylogenomics of Bacillus-like bacteria.</title>
        <authorList>
            <person name="Liu B."/>
            <person name="Wang J."/>
            <person name="Zhu Y."/>
            <person name="Liu G."/>
            <person name="Chen Q."/>
            <person name="Chen Z."/>
            <person name="Lan J."/>
            <person name="Che J."/>
            <person name="Ge C."/>
            <person name="Shi H."/>
            <person name="Pan Z."/>
            <person name="Liu X."/>
        </authorList>
    </citation>
    <scope>NUCLEOTIDE SEQUENCE [LARGE SCALE GENOMIC DNA]</scope>
    <source>
        <strain evidence="3 4">DSM 8552</strain>
    </source>
</reference>
<comment type="caution">
    <text evidence="3">The sequence shown here is derived from an EMBL/GenBank/DDBJ whole genome shotgun (WGS) entry which is preliminary data.</text>
</comment>
<sequence>MFFNQTTTNTQRDRIPPNQKQTTGFPVLHYGDVPQYTDLSTQWSFRLFGLVEEEVTLSYEQMMAMPRGGTTNDIHCVTGWSKLDNEWEGIPVEEVLKLVKVKPEAKYVMLHAEHGWTANVPLKDFMTAGNLFANKHNGQELTPDHGWPLRFVIPHLYFWKSAKWVRGIEFLEKDKQGFWEKNGYNMYGDPWKEQRFAWD</sequence>
<dbReference type="CDD" id="cd02109">
    <property type="entry name" value="arch_bact_SO_family_Moco"/>
    <property type="match status" value="1"/>
</dbReference>
<dbReference type="InterPro" id="IPR036374">
    <property type="entry name" value="OxRdtase_Mopterin-bd_sf"/>
</dbReference>
<feature type="compositionally biased region" description="Polar residues" evidence="1">
    <location>
        <begin position="1"/>
        <end position="10"/>
    </location>
</feature>
<dbReference type="Gene3D" id="3.90.420.10">
    <property type="entry name" value="Oxidoreductase, molybdopterin-binding domain"/>
    <property type="match status" value="1"/>
</dbReference>
<gene>
    <name evidence="3" type="ORF">AN963_13835</name>
</gene>